<evidence type="ECO:0000313" key="2">
    <source>
        <dbReference type="Proteomes" id="UP001596435"/>
    </source>
</evidence>
<evidence type="ECO:0000313" key="1">
    <source>
        <dbReference type="EMBL" id="MFC7182802.1"/>
    </source>
</evidence>
<comment type="caution">
    <text evidence="1">The sequence shown here is derived from an EMBL/GenBank/DDBJ whole genome shotgun (WGS) entry which is preliminary data.</text>
</comment>
<accession>A0ABW2G2Z9</accession>
<dbReference type="EMBL" id="JBHTAJ010000053">
    <property type="protein sequence ID" value="MFC7182802.1"/>
    <property type="molecule type" value="Genomic_DNA"/>
</dbReference>
<sequence length="326" mass="35335">MTARDLPIDLLVDPALVLPASKRRALPPVTVVLDRGDDARFTAAALAASRPRAGCITIHPTVGTARTDVLLHDHLTALGRSVVNLRTQGLAQEAAAERAVRAWMWAEGIRHVIVLRSHLPRLRLHYLLDLHAATGAALTVVWHAPALGRDLERLLNSVNHRVVDTLHAAREAFHTPFVRACRCPGRPPRARILIPGWDTPVAALPPAVVLERIRRHIPHPLYAAALTAAWTTGASPHLLRGARLQDLTPRGDALALPMAASPGPGPVSRHGTRETFRIPARLRPHLLAAAHYRHLEDAGPGARLFAGIRADRLSAMATTCGLRVRA</sequence>
<gene>
    <name evidence="1" type="ORF">ACFQMG_24950</name>
</gene>
<protein>
    <submittedName>
        <fullName evidence="1">Uncharacterized protein</fullName>
    </submittedName>
</protein>
<dbReference type="Proteomes" id="UP001596435">
    <property type="component" value="Unassembled WGS sequence"/>
</dbReference>
<reference evidence="2" key="1">
    <citation type="journal article" date="2019" name="Int. J. Syst. Evol. Microbiol.">
        <title>The Global Catalogue of Microorganisms (GCM) 10K type strain sequencing project: providing services to taxonomists for standard genome sequencing and annotation.</title>
        <authorList>
            <consortium name="The Broad Institute Genomics Platform"/>
            <consortium name="The Broad Institute Genome Sequencing Center for Infectious Disease"/>
            <person name="Wu L."/>
            <person name="Ma J."/>
        </authorList>
    </citation>
    <scope>NUCLEOTIDE SEQUENCE [LARGE SCALE GENOMIC DNA]</scope>
    <source>
        <strain evidence="2">CGMCC 1.12859</strain>
    </source>
</reference>
<keyword evidence="2" id="KW-1185">Reference proteome</keyword>
<organism evidence="1 2">
    <name type="scientific">Kitasatospora paranensis</name>
    <dbReference type="NCBI Taxonomy" id="258053"/>
    <lineage>
        <taxon>Bacteria</taxon>
        <taxon>Bacillati</taxon>
        <taxon>Actinomycetota</taxon>
        <taxon>Actinomycetes</taxon>
        <taxon>Kitasatosporales</taxon>
        <taxon>Streptomycetaceae</taxon>
        <taxon>Kitasatospora</taxon>
    </lineage>
</organism>
<name>A0ABW2G2Z9_9ACTN</name>
<proteinExistence type="predicted"/>
<dbReference type="RefSeq" id="WP_380232063.1">
    <property type="nucleotide sequence ID" value="NZ_JBHSVH010000002.1"/>
</dbReference>